<evidence type="ECO:0000256" key="12">
    <source>
        <dbReference type="SAM" id="MobiDB-lite"/>
    </source>
</evidence>
<dbReference type="GO" id="GO:0000166">
    <property type="term" value="F:nucleotide binding"/>
    <property type="evidence" value="ECO:0007669"/>
    <property type="project" value="UniProtKB-KW"/>
</dbReference>
<evidence type="ECO:0000313" key="14">
    <source>
        <dbReference type="EMBL" id="KOO34812.1"/>
    </source>
</evidence>
<keyword evidence="15" id="KW-1185">Reference proteome</keyword>
<evidence type="ECO:0000256" key="3">
    <source>
        <dbReference type="ARBA" id="ARBA00006462"/>
    </source>
</evidence>
<proteinExistence type="inferred from homology"/>
<evidence type="ECO:0000256" key="6">
    <source>
        <dbReference type="ARBA" id="ARBA00022679"/>
    </source>
</evidence>
<dbReference type="EC" id="2.4.1.122" evidence="4"/>
<dbReference type="Pfam" id="PF02434">
    <property type="entry name" value="Fringe"/>
    <property type="match status" value="1"/>
</dbReference>
<keyword evidence="11" id="KW-0472">Membrane</keyword>
<evidence type="ECO:0000256" key="10">
    <source>
        <dbReference type="ARBA" id="ARBA00022989"/>
    </source>
</evidence>
<dbReference type="GO" id="GO:0016020">
    <property type="term" value="C:membrane"/>
    <property type="evidence" value="ECO:0007669"/>
    <property type="project" value="UniProtKB-SubCell"/>
</dbReference>
<name>A0A0M0K872_9EUKA</name>
<evidence type="ECO:0000256" key="11">
    <source>
        <dbReference type="ARBA" id="ARBA00023136"/>
    </source>
</evidence>
<organism evidence="14 15">
    <name type="scientific">Chrysochromulina tobinii</name>
    <dbReference type="NCBI Taxonomy" id="1460289"/>
    <lineage>
        <taxon>Eukaryota</taxon>
        <taxon>Haptista</taxon>
        <taxon>Haptophyta</taxon>
        <taxon>Prymnesiophyceae</taxon>
        <taxon>Prymnesiales</taxon>
        <taxon>Chrysochromulinaceae</taxon>
        <taxon>Chrysochromulina</taxon>
    </lineage>
</organism>
<keyword evidence="10" id="KW-1133">Transmembrane helix</keyword>
<evidence type="ECO:0000256" key="2">
    <source>
        <dbReference type="ARBA" id="ARBA00004922"/>
    </source>
</evidence>
<evidence type="ECO:0000256" key="8">
    <source>
        <dbReference type="ARBA" id="ARBA00022741"/>
    </source>
</evidence>
<dbReference type="AlphaFoldDB" id="A0A0M0K872"/>
<dbReference type="OrthoDB" id="414175at2759"/>
<evidence type="ECO:0000259" key="13">
    <source>
        <dbReference type="Pfam" id="PF02434"/>
    </source>
</evidence>
<gene>
    <name evidence="14" type="ORF">Ctob_015608</name>
</gene>
<dbReference type="Gene3D" id="3.90.550.50">
    <property type="match status" value="1"/>
</dbReference>
<evidence type="ECO:0000256" key="7">
    <source>
        <dbReference type="ARBA" id="ARBA00022692"/>
    </source>
</evidence>
<sequence>MGGDPRSDAARPSSRNLPLKRLVDVMFGATVMYATLIVTGLSVHTVSDKVSGNGIVPLVGRTDSEEAATPEEMRGVLDSIRPGGRGSAQADSSEESSSKNDYVHQDMLLEHGMTSQSSFVTPTGPSACPEPPEALHIDDIAFGVLTSERFLDTRLASQRRTWLRSVRHVVFYSETVVANLPTVALSPPENEQLVGGGAWKNFPALMDLHRRYPTKKWVFFNDDDTYIFVPNLLRCLSKYSADKEVYLGLYWTPRIDMEWKEVQLAYASGGAGYALSRTLLGRLAPTMPRCHANYTRWAGDIRVGKCVLDLNVRVTPAVGFHHEGHDKYVWDSSGGGFPYGHLSNKASAAITAPVSFHHLSVDTIAMYERMSRAEERGPQGELYRWDFSRFFLKEYVGYAPLASHRFRILFGISVEVAPGAPDGYGTVDSKIDQAKRTAMLARAILNTRWRRDFADPLYIRALPTPDPLDKAQFEMVIAKVWAGPPSAPRDGVCYRVLPSATECFVPEIFNGDGCDVKAANVRDPNRVPVRKAAVVAIRCEPCVPVDAPADAKPEFDKLCSITREDPCTLRAVLALKCPPRELVYAPNLDVGTKVGGSDVVFAGVPATCTAPPSIQDATLRKQDSAAEWAARRLGMRPNAKLPLPLGLLGSSTSTPMAFYPSLLHGSLAMAPPRATATAAGFACTTRVDGDGPAARGGVLRSVDAPQPLYVSCSCRGTPQMAAERKGEVTANVTIVLQLSQYTSPVIDYQQRCVIAEKSAESRS</sequence>
<evidence type="ECO:0000256" key="9">
    <source>
        <dbReference type="ARBA" id="ARBA00022968"/>
    </source>
</evidence>
<dbReference type="GO" id="GO:0016263">
    <property type="term" value="F:glycoprotein-N-acetylgalactosamine 3-beta-galactosyltransferase activity"/>
    <property type="evidence" value="ECO:0007669"/>
    <property type="project" value="UniProtKB-EC"/>
</dbReference>
<dbReference type="EMBL" id="JWZX01001082">
    <property type="protein sequence ID" value="KOO34812.1"/>
    <property type="molecule type" value="Genomic_DNA"/>
</dbReference>
<reference evidence="15" key="1">
    <citation type="journal article" date="2015" name="PLoS Genet.">
        <title>Genome Sequence and Transcriptome Analyses of Chrysochromulina tobin: Metabolic Tools for Enhanced Algal Fitness in the Prominent Order Prymnesiales (Haptophyceae).</title>
        <authorList>
            <person name="Hovde B.T."/>
            <person name="Deodato C.R."/>
            <person name="Hunsperger H.M."/>
            <person name="Ryken S.A."/>
            <person name="Yost W."/>
            <person name="Jha R.K."/>
            <person name="Patterson J."/>
            <person name="Monnat R.J. Jr."/>
            <person name="Barlow S.B."/>
            <person name="Starkenburg S.R."/>
            <person name="Cattolico R.A."/>
        </authorList>
    </citation>
    <scope>NUCLEOTIDE SEQUENCE</scope>
    <source>
        <strain evidence="15">CCMP291</strain>
    </source>
</reference>
<evidence type="ECO:0000256" key="4">
    <source>
        <dbReference type="ARBA" id="ARBA00012557"/>
    </source>
</evidence>
<comment type="similarity">
    <text evidence="3">Belongs to the glycosyltransferase 31 family. Beta3-Gal-T subfamily.</text>
</comment>
<evidence type="ECO:0000256" key="1">
    <source>
        <dbReference type="ARBA" id="ARBA00004606"/>
    </source>
</evidence>
<dbReference type="InterPro" id="IPR003378">
    <property type="entry name" value="Fringe-like_glycosylTrfase"/>
</dbReference>
<protein>
    <recommendedName>
        <fullName evidence="4">N-acetylgalactosaminide beta-1,3-galactosyltransferase</fullName>
        <ecNumber evidence="4">2.4.1.122</ecNumber>
    </recommendedName>
</protein>
<comment type="subcellular location">
    <subcellularLocation>
        <location evidence="1">Membrane</location>
        <topology evidence="1">Single-pass type II membrane protein</topology>
    </subcellularLocation>
</comment>
<keyword evidence="6 14" id="KW-0808">Transferase</keyword>
<evidence type="ECO:0000313" key="15">
    <source>
        <dbReference type="Proteomes" id="UP000037460"/>
    </source>
</evidence>
<keyword evidence="7" id="KW-0812">Transmembrane</keyword>
<feature type="region of interest" description="Disordered" evidence="12">
    <location>
        <begin position="61"/>
        <end position="100"/>
    </location>
</feature>
<dbReference type="PANTHER" id="PTHR23033">
    <property type="entry name" value="BETA1,3-GALACTOSYLTRANSFERASE"/>
    <property type="match status" value="1"/>
</dbReference>
<feature type="domain" description="Fringe-like glycosyltransferase" evidence="13">
    <location>
        <begin position="134"/>
        <end position="322"/>
    </location>
</feature>
<comment type="pathway">
    <text evidence="2">Protein modification; protein glycosylation.</text>
</comment>
<dbReference type="InterPro" id="IPR026050">
    <property type="entry name" value="C1GALT1/C1GALT1_chp1"/>
</dbReference>
<keyword evidence="8" id="KW-0547">Nucleotide-binding</keyword>
<comment type="caution">
    <text evidence="14">The sequence shown here is derived from an EMBL/GenBank/DDBJ whole genome shotgun (WGS) entry which is preliminary data.</text>
</comment>
<dbReference type="Proteomes" id="UP000037460">
    <property type="component" value="Unassembled WGS sequence"/>
</dbReference>
<keyword evidence="5" id="KW-0328">Glycosyltransferase</keyword>
<evidence type="ECO:0000256" key="5">
    <source>
        <dbReference type="ARBA" id="ARBA00022676"/>
    </source>
</evidence>
<accession>A0A0M0K872</accession>
<keyword evidence="9" id="KW-0735">Signal-anchor</keyword>